<dbReference type="Proteomes" id="UP000271241">
    <property type="component" value="Unassembled WGS sequence"/>
</dbReference>
<keyword evidence="4 9" id="KW-0479">Metal-binding</keyword>
<dbReference type="PANTHER" id="PTHR12147">
    <property type="entry name" value="METALLOPEPTIDASE M28 FAMILY MEMBER"/>
    <property type="match status" value="1"/>
</dbReference>
<accession>A0A4P9XIT7</accession>
<name>A0A4P9XIT7_9FUNG</name>
<keyword evidence="5 9" id="KW-0732">Signal</keyword>
<dbReference type="Pfam" id="PF04389">
    <property type="entry name" value="Peptidase_M28"/>
    <property type="match status" value="1"/>
</dbReference>
<keyword evidence="2" id="KW-0031">Aminopeptidase</keyword>
<sequence>MYSSLAVAVIISLATAALVNSAALNATHKHGSSAAGFPLNEKGQEMHLIELSADKPASWLTWDQVRRLGRQDTPFMDITFRPRLAEAAPSVRSRHLQSADEPAAERQTLRFYAEAEPIVDSLNTNFIQSTLKQLTSFHDRFYTTENGVKSSEFVFELAKDIASRAKKGVSISVTQFHHSFDQPSVIARIEGEPGQEETVIIGGHQDSVNWREEDGPAPGADDNGSGTASIFEAYRGLVASGFRPKRPIEFHWYAAEEVGLLGSQDVAATYQETGRKVAGMLQLDMTGTPNATHPDIAITMDFTDPATSELLRTAAERYNGGLPVNERRCGYACSDHASWTKAGFPASSAFESSTSKNAYIHSSQDTLEKVSYQHMLRYSRIAVGFAVEQSLR</sequence>
<dbReference type="EC" id="3.4.-.-" evidence="9"/>
<feature type="chain" id="PRO_5021040952" description="Peptide hydrolase" evidence="9">
    <location>
        <begin position="17"/>
        <end position="392"/>
    </location>
</feature>
<dbReference type="GO" id="GO:0004177">
    <property type="term" value="F:aminopeptidase activity"/>
    <property type="evidence" value="ECO:0007669"/>
    <property type="project" value="UniProtKB-KW"/>
</dbReference>
<organism evidence="11 12">
    <name type="scientific">Thamnocephalis sphaerospora</name>
    <dbReference type="NCBI Taxonomy" id="78915"/>
    <lineage>
        <taxon>Eukaryota</taxon>
        <taxon>Fungi</taxon>
        <taxon>Fungi incertae sedis</taxon>
        <taxon>Zoopagomycota</taxon>
        <taxon>Zoopagomycotina</taxon>
        <taxon>Zoopagomycetes</taxon>
        <taxon>Zoopagales</taxon>
        <taxon>Sigmoideomycetaceae</taxon>
        <taxon>Thamnocephalis</taxon>
    </lineage>
</organism>
<dbReference type="OrthoDB" id="2214at2759"/>
<reference evidence="12" key="1">
    <citation type="journal article" date="2018" name="Nat. Microbiol.">
        <title>Leveraging single-cell genomics to expand the fungal tree of life.</title>
        <authorList>
            <person name="Ahrendt S.R."/>
            <person name="Quandt C.A."/>
            <person name="Ciobanu D."/>
            <person name="Clum A."/>
            <person name="Salamov A."/>
            <person name="Andreopoulos B."/>
            <person name="Cheng J.F."/>
            <person name="Woyke T."/>
            <person name="Pelin A."/>
            <person name="Henrissat B."/>
            <person name="Reynolds N.K."/>
            <person name="Benny G.L."/>
            <person name="Smith M.E."/>
            <person name="James T.Y."/>
            <person name="Grigoriev I.V."/>
        </authorList>
    </citation>
    <scope>NUCLEOTIDE SEQUENCE [LARGE SCALE GENOMIC DNA]</scope>
    <source>
        <strain evidence="12">RSA 1356</strain>
    </source>
</reference>
<evidence type="ECO:0000256" key="8">
    <source>
        <dbReference type="ARBA" id="ARBA00043962"/>
    </source>
</evidence>
<evidence type="ECO:0000313" key="11">
    <source>
        <dbReference type="EMBL" id="RKP05632.1"/>
    </source>
</evidence>
<evidence type="ECO:0000256" key="5">
    <source>
        <dbReference type="ARBA" id="ARBA00022729"/>
    </source>
</evidence>
<dbReference type="EMBL" id="KZ993073">
    <property type="protein sequence ID" value="RKP05632.1"/>
    <property type="molecule type" value="Genomic_DNA"/>
</dbReference>
<evidence type="ECO:0000259" key="10">
    <source>
        <dbReference type="Pfam" id="PF04389"/>
    </source>
</evidence>
<evidence type="ECO:0000256" key="2">
    <source>
        <dbReference type="ARBA" id="ARBA00022438"/>
    </source>
</evidence>
<dbReference type="PANTHER" id="PTHR12147:SF56">
    <property type="entry name" value="AMINOPEPTIDASE YDR415C-RELATED"/>
    <property type="match status" value="1"/>
</dbReference>
<dbReference type="InterPro" id="IPR045175">
    <property type="entry name" value="M28_fam"/>
</dbReference>
<dbReference type="InterPro" id="IPR007484">
    <property type="entry name" value="Peptidase_M28"/>
</dbReference>
<keyword evidence="6 9" id="KW-0378">Hydrolase</keyword>
<comment type="similarity">
    <text evidence="8">Belongs to the peptidase M28 family. M28E subfamily.</text>
</comment>
<feature type="signal peptide" evidence="9">
    <location>
        <begin position="1"/>
        <end position="16"/>
    </location>
</feature>
<evidence type="ECO:0000256" key="1">
    <source>
        <dbReference type="ARBA" id="ARBA00001947"/>
    </source>
</evidence>
<dbReference type="GO" id="GO:0046872">
    <property type="term" value="F:metal ion binding"/>
    <property type="evidence" value="ECO:0007669"/>
    <property type="project" value="UniProtKB-KW"/>
</dbReference>
<evidence type="ECO:0000256" key="7">
    <source>
        <dbReference type="ARBA" id="ARBA00022833"/>
    </source>
</evidence>
<evidence type="ECO:0000256" key="6">
    <source>
        <dbReference type="ARBA" id="ARBA00022801"/>
    </source>
</evidence>
<gene>
    <name evidence="11" type="ORF">THASP1DRAFT_19559</name>
</gene>
<feature type="domain" description="Peptidase M28" evidence="10">
    <location>
        <begin position="185"/>
        <end position="383"/>
    </location>
</feature>
<proteinExistence type="inferred from homology"/>
<dbReference type="Gene3D" id="3.40.630.10">
    <property type="entry name" value="Zn peptidases"/>
    <property type="match status" value="1"/>
</dbReference>
<evidence type="ECO:0000256" key="4">
    <source>
        <dbReference type="ARBA" id="ARBA00022723"/>
    </source>
</evidence>
<dbReference type="SUPFAM" id="SSF53187">
    <property type="entry name" value="Zn-dependent exopeptidases"/>
    <property type="match status" value="1"/>
</dbReference>
<keyword evidence="3 9" id="KW-0645">Protease</keyword>
<keyword evidence="7 9" id="KW-0862">Zinc</keyword>
<evidence type="ECO:0000256" key="9">
    <source>
        <dbReference type="RuleBase" id="RU361240"/>
    </source>
</evidence>
<evidence type="ECO:0000313" key="12">
    <source>
        <dbReference type="Proteomes" id="UP000271241"/>
    </source>
</evidence>
<comment type="cofactor">
    <cofactor evidence="1">
        <name>Zn(2+)</name>
        <dbReference type="ChEBI" id="CHEBI:29105"/>
    </cofactor>
</comment>
<dbReference type="AlphaFoldDB" id="A0A4P9XIT7"/>
<dbReference type="GO" id="GO:0006508">
    <property type="term" value="P:proteolysis"/>
    <property type="evidence" value="ECO:0007669"/>
    <property type="project" value="UniProtKB-KW"/>
</dbReference>
<protein>
    <recommendedName>
        <fullName evidence="9">Peptide hydrolase</fullName>
        <ecNumber evidence="9">3.4.-.-</ecNumber>
    </recommendedName>
</protein>
<dbReference type="GO" id="GO:0008235">
    <property type="term" value="F:metalloexopeptidase activity"/>
    <property type="evidence" value="ECO:0007669"/>
    <property type="project" value="InterPro"/>
</dbReference>
<dbReference type="STRING" id="78915.A0A4P9XIT7"/>
<evidence type="ECO:0000256" key="3">
    <source>
        <dbReference type="ARBA" id="ARBA00022670"/>
    </source>
</evidence>
<keyword evidence="12" id="KW-1185">Reference proteome</keyword>